<dbReference type="Pfam" id="PF01728">
    <property type="entry name" value="FtsJ"/>
    <property type="match status" value="1"/>
</dbReference>
<dbReference type="Pfam" id="PF00076">
    <property type="entry name" value="RRM_1"/>
    <property type="match status" value="1"/>
</dbReference>
<dbReference type="GO" id="GO:0003723">
    <property type="term" value="F:RNA binding"/>
    <property type="evidence" value="ECO:0007669"/>
    <property type="project" value="UniProtKB-UniRule"/>
</dbReference>
<evidence type="ECO:0000313" key="3">
    <source>
        <dbReference type="EMBL" id="GFH51757.1"/>
    </source>
</evidence>
<evidence type="ECO:0000259" key="2">
    <source>
        <dbReference type="PROSITE" id="PS50102"/>
    </source>
</evidence>
<dbReference type="SUPFAM" id="SSF54928">
    <property type="entry name" value="RNA-binding domain, RBD"/>
    <property type="match status" value="1"/>
</dbReference>
<dbReference type="GO" id="GO:0008168">
    <property type="term" value="F:methyltransferase activity"/>
    <property type="evidence" value="ECO:0007669"/>
    <property type="project" value="InterPro"/>
</dbReference>
<dbReference type="Gene3D" id="3.40.50.150">
    <property type="entry name" value="Vaccinia Virus protein VP39"/>
    <property type="match status" value="1"/>
</dbReference>
<dbReference type="InterPro" id="IPR029063">
    <property type="entry name" value="SAM-dependent_MTases_sf"/>
</dbReference>
<keyword evidence="4" id="KW-1185">Reference proteome</keyword>
<proteinExistence type="predicted"/>
<dbReference type="InterPro" id="IPR012677">
    <property type="entry name" value="Nucleotide-bd_a/b_plait_sf"/>
</dbReference>
<evidence type="ECO:0000256" key="1">
    <source>
        <dbReference type="PROSITE-ProRule" id="PRU00176"/>
    </source>
</evidence>
<keyword evidence="1" id="KW-0694">RNA-binding</keyword>
<sequence length="544" mass="63036">MSVPSPTCETFTNRIFLSGFPPCMKEEQLQQELEKFGPVTSFDMIACDQRQKKNKKRKRQPFAFVTFASDKDAQSVVTYLEKQKEQNIENSTLLFNIAKFAQKPVERVNKRFRQSIEEKEKIDAIFRGKYKPNMILQVHSSHLHRMIQYIHDLEKVKDSHAWDIPKFIASSETKSKNISFIYVGNENEADVATNYWYNHFVNNKILIRFGVRKVYVVDKIVEIDPSDDDAKRAEKLVDAMLCTLKKQEDITLKIQSFPMKKEIQHQIVASLDKVIDEIEEKSSERYSHLYGQKIDMATSGFTHLFSSVQIFNPRMHEQNMKDFDECTLPEIFLVGIQNIPQCEQKEVSVENQVDDDDDDDEICRAYFKLQEAMDNYRRDEPSVNTSFKEQVGFDCGSSPGGWTKWLIADEGCKTVYSCDPGLLDESVLKLEGTRYMQMKGFDAIDTLKQEGCNDISIWVSDMCLQNPALQVNHLLQAKKEGILAKNSFFILTLKFNTGHSKETFDFFAEEEAKRLMENAEVENVRTYHLFSNRKGERTIMGIIK</sequence>
<dbReference type="Gene3D" id="3.30.70.330">
    <property type="match status" value="1"/>
</dbReference>
<dbReference type="GO" id="GO:0032259">
    <property type="term" value="P:methylation"/>
    <property type="evidence" value="ECO:0007669"/>
    <property type="project" value="InterPro"/>
</dbReference>
<dbReference type="AlphaFoldDB" id="A0AAD3CTE2"/>
<dbReference type="InterPro" id="IPR002877">
    <property type="entry name" value="RNA_MeTrfase_FtsJ_dom"/>
</dbReference>
<name>A0AAD3CTE2_9STRA</name>
<evidence type="ECO:0000313" key="4">
    <source>
        <dbReference type="Proteomes" id="UP001054902"/>
    </source>
</evidence>
<accession>A0AAD3CTE2</accession>
<dbReference type="SMART" id="SM00360">
    <property type="entry name" value="RRM"/>
    <property type="match status" value="1"/>
</dbReference>
<dbReference type="CDD" id="cd00590">
    <property type="entry name" value="RRM_SF"/>
    <property type="match status" value="1"/>
</dbReference>
<dbReference type="Proteomes" id="UP001054902">
    <property type="component" value="Unassembled WGS sequence"/>
</dbReference>
<comment type="caution">
    <text evidence="3">The sequence shown here is derived from an EMBL/GenBank/DDBJ whole genome shotgun (WGS) entry which is preliminary data.</text>
</comment>
<feature type="domain" description="RRM" evidence="2">
    <location>
        <begin position="13"/>
        <end position="100"/>
    </location>
</feature>
<dbReference type="EMBL" id="BLLK01000045">
    <property type="protein sequence ID" value="GFH51757.1"/>
    <property type="molecule type" value="Genomic_DNA"/>
</dbReference>
<dbReference type="PROSITE" id="PS50102">
    <property type="entry name" value="RRM"/>
    <property type="match status" value="1"/>
</dbReference>
<protein>
    <recommendedName>
        <fullName evidence="2">RRM domain-containing protein</fullName>
    </recommendedName>
</protein>
<organism evidence="3 4">
    <name type="scientific">Chaetoceros tenuissimus</name>
    <dbReference type="NCBI Taxonomy" id="426638"/>
    <lineage>
        <taxon>Eukaryota</taxon>
        <taxon>Sar</taxon>
        <taxon>Stramenopiles</taxon>
        <taxon>Ochrophyta</taxon>
        <taxon>Bacillariophyta</taxon>
        <taxon>Coscinodiscophyceae</taxon>
        <taxon>Chaetocerotophycidae</taxon>
        <taxon>Chaetocerotales</taxon>
        <taxon>Chaetocerotaceae</taxon>
        <taxon>Chaetoceros</taxon>
    </lineage>
</organism>
<reference evidence="3 4" key="1">
    <citation type="journal article" date="2021" name="Sci. Rep.">
        <title>The genome of the diatom Chaetoceros tenuissimus carries an ancient integrated fragment of an extant virus.</title>
        <authorList>
            <person name="Hongo Y."/>
            <person name="Kimura K."/>
            <person name="Takaki Y."/>
            <person name="Yoshida Y."/>
            <person name="Baba S."/>
            <person name="Kobayashi G."/>
            <person name="Nagasaki K."/>
            <person name="Hano T."/>
            <person name="Tomaru Y."/>
        </authorList>
    </citation>
    <scope>NUCLEOTIDE SEQUENCE [LARGE SCALE GENOMIC DNA]</scope>
    <source>
        <strain evidence="3 4">NIES-3715</strain>
    </source>
</reference>
<gene>
    <name evidence="3" type="ORF">CTEN210_08233</name>
</gene>
<dbReference type="InterPro" id="IPR035979">
    <property type="entry name" value="RBD_domain_sf"/>
</dbReference>
<dbReference type="InterPro" id="IPR000504">
    <property type="entry name" value="RRM_dom"/>
</dbReference>